<evidence type="ECO:0000313" key="4">
    <source>
        <dbReference type="Proteomes" id="UP000028045"/>
    </source>
</evidence>
<protein>
    <submittedName>
        <fullName evidence="3">Uncharacterized protein</fullName>
    </submittedName>
</protein>
<dbReference type="AlphaFoldDB" id="A0A084AFN7"/>
<organism evidence="3 4">
    <name type="scientific">Stachybotrys chartarum (strain CBS 109288 / IBT 7711)</name>
    <name type="common">Toxic black mold</name>
    <name type="synonym">Stilbospora chartarum</name>
    <dbReference type="NCBI Taxonomy" id="1280523"/>
    <lineage>
        <taxon>Eukaryota</taxon>
        <taxon>Fungi</taxon>
        <taxon>Dikarya</taxon>
        <taxon>Ascomycota</taxon>
        <taxon>Pezizomycotina</taxon>
        <taxon>Sordariomycetes</taxon>
        <taxon>Hypocreomycetidae</taxon>
        <taxon>Hypocreales</taxon>
        <taxon>Stachybotryaceae</taxon>
        <taxon>Stachybotrys</taxon>
    </lineage>
</organism>
<proteinExistence type="predicted"/>
<dbReference type="PANTHER" id="PTHR42024:SF1">
    <property type="entry name" value="AMINO ACID PERMEASE_ SLC12A DOMAIN-CONTAINING PROTEIN"/>
    <property type="match status" value="1"/>
</dbReference>
<feature type="transmembrane region" description="Helical" evidence="2">
    <location>
        <begin position="196"/>
        <end position="215"/>
    </location>
</feature>
<dbReference type="PANTHER" id="PTHR42024">
    <property type="entry name" value="AMINO ACID PERMEASE_ SLC12A DOMAIN-CONTAINING PROTEIN"/>
    <property type="match status" value="1"/>
</dbReference>
<keyword evidence="4" id="KW-1185">Reference proteome</keyword>
<feature type="region of interest" description="Disordered" evidence="1">
    <location>
        <begin position="1"/>
        <end position="106"/>
    </location>
</feature>
<dbReference type="OrthoDB" id="4838853at2759"/>
<evidence type="ECO:0000256" key="2">
    <source>
        <dbReference type="SAM" id="Phobius"/>
    </source>
</evidence>
<feature type="transmembrane region" description="Helical" evidence="2">
    <location>
        <begin position="164"/>
        <end position="184"/>
    </location>
</feature>
<feature type="transmembrane region" description="Helical" evidence="2">
    <location>
        <begin position="236"/>
        <end position="259"/>
    </location>
</feature>
<reference evidence="3 4" key="1">
    <citation type="journal article" date="2014" name="BMC Genomics">
        <title>Comparative genome sequencing reveals chemotype-specific gene clusters in the toxigenic black mold Stachybotrys.</title>
        <authorList>
            <person name="Semeiks J."/>
            <person name="Borek D."/>
            <person name="Otwinowski Z."/>
            <person name="Grishin N.V."/>
        </authorList>
    </citation>
    <scope>NUCLEOTIDE SEQUENCE [LARGE SCALE GENOMIC DNA]</scope>
    <source>
        <strain evidence="4">CBS 109288 / IBT 7711</strain>
    </source>
</reference>
<keyword evidence="2" id="KW-1133">Transmembrane helix</keyword>
<feature type="transmembrane region" description="Helical" evidence="2">
    <location>
        <begin position="265"/>
        <end position="291"/>
    </location>
</feature>
<feature type="transmembrane region" description="Helical" evidence="2">
    <location>
        <begin position="356"/>
        <end position="376"/>
    </location>
</feature>
<accession>A0A084AFN7</accession>
<evidence type="ECO:0000313" key="3">
    <source>
        <dbReference type="EMBL" id="KEY64116.1"/>
    </source>
</evidence>
<keyword evidence="2" id="KW-0812">Transmembrane</keyword>
<dbReference type="EMBL" id="KL648752">
    <property type="protein sequence ID" value="KEY64116.1"/>
    <property type="molecule type" value="Genomic_DNA"/>
</dbReference>
<evidence type="ECO:0000256" key="1">
    <source>
        <dbReference type="SAM" id="MobiDB-lite"/>
    </source>
</evidence>
<feature type="compositionally biased region" description="Polar residues" evidence="1">
    <location>
        <begin position="22"/>
        <end position="34"/>
    </location>
</feature>
<sequence>MPEIRKGSLHVQSDQALPGSESPRSPTSPGNNIQRPGGVQTPTPTSSDPRTPTSPNSPLAPDAAAAPLDSPSPPPEVAPTRPQGLTKEKSDLGLDDGLANAEAPRKSLSYDMRTEASAYYDSRAASRKEFKRRGRTLQEYYDDNPNLLPQLPFTWHHGRKRWRLFLFAFLVFVDASAVPIALYYGMRYAGDVEGWIIFAVVTTIWGGPTYLEFAIRTLRLIKKERFYRPLGTTSRWCFDMLHWSSSLTIFVVTALFIVGSAPHVVWLRVLCMPAPAILYCYGGVLTLINIYHVMNWPAPFRISSTAKGGKVLPGAYYFMEDTAAVNAGAGRPYREALAARYEASPRFRRMLYVQSWFWGLPALILAVPLTVIAVIPPVPATGAYGVCWAVPFIWATIWGVSTVYMCKRDMRNERLEWQASEAKGRETPTRNEAAV</sequence>
<feature type="transmembrane region" description="Helical" evidence="2">
    <location>
        <begin position="382"/>
        <end position="406"/>
    </location>
</feature>
<feature type="compositionally biased region" description="Low complexity" evidence="1">
    <location>
        <begin position="41"/>
        <end position="69"/>
    </location>
</feature>
<dbReference type="Proteomes" id="UP000028045">
    <property type="component" value="Unassembled WGS sequence"/>
</dbReference>
<name>A0A084AFN7_STACB</name>
<keyword evidence="2" id="KW-0472">Membrane</keyword>
<dbReference type="HOGENOM" id="CLU_038384_4_0_1"/>
<gene>
    <name evidence="3" type="ORF">S7711_07462</name>
</gene>